<gene>
    <name evidence="2" type="ORF">HDU87_002073</name>
</gene>
<dbReference type="EMBL" id="JADGJQ010000166">
    <property type="protein sequence ID" value="KAJ3166568.1"/>
    <property type="molecule type" value="Genomic_DNA"/>
</dbReference>
<evidence type="ECO:0000313" key="2">
    <source>
        <dbReference type="EMBL" id="KAJ3166568.1"/>
    </source>
</evidence>
<dbReference type="PANTHER" id="PTHR13318">
    <property type="entry name" value="PARTNER OF PAIRED, ISOFORM B-RELATED"/>
    <property type="match status" value="1"/>
</dbReference>
<evidence type="ECO:0008006" key="4">
    <source>
        <dbReference type="Google" id="ProtNLM"/>
    </source>
</evidence>
<feature type="region of interest" description="Disordered" evidence="1">
    <location>
        <begin position="19"/>
        <end position="99"/>
    </location>
</feature>
<feature type="compositionally biased region" description="Acidic residues" evidence="1">
    <location>
        <begin position="53"/>
        <end position="65"/>
    </location>
</feature>
<name>A0AAD5TAS5_9FUNG</name>
<reference evidence="2" key="1">
    <citation type="submission" date="2020-05" db="EMBL/GenBank/DDBJ databases">
        <title>Phylogenomic resolution of chytrid fungi.</title>
        <authorList>
            <person name="Stajich J.E."/>
            <person name="Amses K."/>
            <person name="Simmons R."/>
            <person name="Seto K."/>
            <person name="Myers J."/>
            <person name="Bonds A."/>
            <person name="Quandt C.A."/>
            <person name="Barry K."/>
            <person name="Liu P."/>
            <person name="Grigoriev I."/>
            <person name="Longcore J.E."/>
            <person name="James T.Y."/>
        </authorList>
    </citation>
    <scope>NUCLEOTIDE SEQUENCE</scope>
    <source>
        <strain evidence="2">JEL0379</strain>
    </source>
</reference>
<dbReference type="GO" id="GO:0031146">
    <property type="term" value="P:SCF-dependent proteasomal ubiquitin-dependent protein catabolic process"/>
    <property type="evidence" value="ECO:0007669"/>
    <property type="project" value="TreeGrafter"/>
</dbReference>
<feature type="compositionally biased region" description="Polar residues" evidence="1">
    <location>
        <begin position="153"/>
        <end position="165"/>
    </location>
</feature>
<dbReference type="SMART" id="SM00367">
    <property type="entry name" value="LRR_CC"/>
    <property type="match status" value="6"/>
</dbReference>
<organism evidence="2 3">
    <name type="scientific">Geranomyces variabilis</name>
    <dbReference type="NCBI Taxonomy" id="109894"/>
    <lineage>
        <taxon>Eukaryota</taxon>
        <taxon>Fungi</taxon>
        <taxon>Fungi incertae sedis</taxon>
        <taxon>Chytridiomycota</taxon>
        <taxon>Chytridiomycota incertae sedis</taxon>
        <taxon>Chytridiomycetes</taxon>
        <taxon>Spizellomycetales</taxon>
        <taxon>Powellomycetaceae</taxon>
        <taxon>Geranomyces</taxon>
    </lineage>
</organism>
<feature type="compositionally biased region" description="Polar residues" evidence="1">
    <location>
        <begin position="34"/>
        <end position="52"/>
    </location>
</feature>
<dbReference type="PANTHER" id="PTHR13318:SF169">
    <property type="entry name" value="F-BOX AND LEUCINE-RICH REPEAT PROTEIN 9"/>
    <property type="match status" value="1"/>
</dbReference>
<dbReference type="InterPro" id="IPR032675">
    <property type="entry name" value="LRR_dom_sf"/>
</dbReference>
<evidence type="ECO:0000256" key="1">
    <source>
        <dbReference type="SAM" id="MobiDB-lite"/>
    </source>
</evidence>
<proteinExistence type="predicted"/>
<dbReference type="Proteomes" id="UP001212152">
    <property type="component" value="Unassembled WGS sequence"/>
</dbReference>
<protein>
    <recommendedName>
        <fullName evidence="4">RNI-like protein</fullName>
    </recommendedName>
</protein>
<dbReference type="SUPFAM" id="SSF52047">
    <property type="entry name" value="RNI-like"/>
    <property type="match status" value="1"/>
</dbReference>
<dbReference type="AlphaFoldDB" id="A0AAD5TAS5"/>
<evidence type="ECO:0000313" key="3">
    <source>
        <dbReference type="Proteomes" id="UP001212152"/>
    </source>
</evidence>
<accession>A0AAD5TAS5</accession>
<dbReference type="InterPro" id="IPR006553">
    <property type="entry name" value="Leu-rich_rpt_Cys-con_subtyp"/>
</dbReference>
<dbReference type="GO" id="GO:0019005">
    <property type="term" value="C:SCF ubiquitin ligase complex"/>
    <property type="evidence" value="ECO:0007669"/>
    <property type="project" value="TreeGrafter"/>
</dbReference>
<comment type="caution">
    <text evidence="2">The sequence shown here is derived from an EMBL/GenBank/DDBJ whole genome shotgun (WGS) entry which is preliminary data.</text>
</comment>
<keyword evidence="3" id="KW-1185">Reference proteome</keyword>
<dbReference type="Gene3D" id="3.80.10.10">
    <property type="entry name" value="Ribonuclease Inhibitor"/>
    <property type="match status" value="2"/>
</dbReference>
<sequence length="648" mass="70607">MSVNRVRGPSSALSSFLAERGIRAPPRNVWAARGTNTPAAATPPSNESTTSLDSDDGQASSDDDDQGRSRAPQFVEPNPNAPLVRSTRAAARAVGPHEDSRVGLAATLVEVEVTLANGSADEDAVNAAIQIEEENLEAVGATAAGQKRKATLAKSSAAGSVNKAATNKRKKGSSNDDFGIPDEGSGFARSNHSKRRKVPEGESGSLRFCDRCQRRYMVGDDQRYLCRACVSLQAAPASQGVAKKSGKKKKGEVIPEGADDRRGGIRSLRDTCIKLIADLIDSVEEFGDVSETTKLKISKIIGRQRQLNPVNMLLFVGPTEERVTLFECSYLDDPTLTRVAELSPSVRHLHLGNCGRLRESTLKAIGDNCSHLESLNLDGPFLPGDESFAAMFEAIGDKLLELTLRHAAKLSQTGVDTLVRCCPNLTTLRLDHCFKLDDHCVRSLATLRLLQTLELGFMNRTIAEDAILYLMENGSANIRSLTLDRHPNVTDRVLMQIATSCPHLSEISIVECESITSEGLLDFIRALQPTVILNIISLARIVHLNDDVIIALVNRFGRELIKLNLNGLDELSERSLRALATGCPHVRDLDVSWIRNVDDFMLVELLANAPELASIRVYGCNKLTENLINKRILNSDGQEIRFVGNEFT</sequence>
<feature type="region of interest" description="Disordered" evidence="1">
    <location>
        <begin position="152"/>
        <end position="204"/>
    </location>
</feature>